<feature type="transmembrane region" description="Helical" evidence="2">
    <location>
        <begin position="54"/>
        <end position="76"/>
    </location>
</feature>
<name>A0AAV9G5U0_9PEZI</name>
<reference evidence="3" key="2">
    <citation type="submission" date="2023-05" db="EMBL/GenBank/DDBJ databases">
        <authorList>
            <consortium name="Lawrence Berkeley National Laboratory"/>
            <person name="Steindorff A."/>
            <person name="Hensen N."/>
            <person name="Bonometti L."/>
            <person name="Westerberg I."/>
            <person name="Brannstrom I.O."/>
            <person name="Guillou S."/>
            <person name="Cros-Aarteil S."/>
            <person name="Calhoun S."/>
            <person name="Haridas S."/>
            <person name="Kuo A."/>
            <person name="Mondo S."/>
            <person name="Pangilinan J."/>
            <person name="Riley R."/>
            <person name="Labutti K."/>
            <person name="Andreopoulos B."/>
            <person name="Lipzen A."/>
            <person name="Chen C."/>
            <person name="Yanf M."/>
            <person name="Daum C."/>
            <person name="Ng V."/>
            <person name="Clum A."/>
            <person name="Ohm R."/>
            <person name="Martin F."/>
            <person name="Silar P."/>
            <person name="Natvig D."/>
            <person name="Lalanne C."/>
            <person name="Gautier V."/>
            <person name="Ament-Velasquez S.L."/>
            <person name="Kruys A."/>
            <person name="Hutchinson M.I."/>
            <person name="Powell A.J."/>
            <person name="Barry K."/>
            <person name="Miller A.N."/>
            <person name="Grigoriev I.V."/>
            <person name="Debuchy R."/>
            <person name="Gladieux P."/>
            <person name="Thoren M.H."/>
            <person name="Johannesson H."/>
        </authorList>
    </citation>
    <scope>NUCLEOTIDE SEQUENCE</scope>
    <source>
        <strain evidence="3">PSN243</strain>
    </source>
</reference>
<feature type="region of interest" description="Disordered" evidence="1">
    <location>
        <begin position="1"/>
        <end position="46"/>
    </location>
</feature>
<keyword evidence="2" id="KW-0812">Transmembrane</keyword>
<dbReference type="Proteomes" id="UP001321760">
    <property type="component" value="Unassembled WGS sequence"/>
</dbReference>
<keyword evidence="4" id="KW-1185">Reference proteome</keyword>
<evidence type="ECO:0000313" key="4">
    <source>
        <dbReference type="Proteomes" id="UP001321760"/>
    </source>
</evidence>
<comment type="caution">
    <text evidence="3">The sequence shown here is derived from an EMBL/GenBank/DDBJ whole genome shotgun (WGS) entry which is preliminary data.</text>
</comment>
<reference evidence="3" key="1">
    <citation type="journal article" date="2023" name="Mol. Phylogenet. Evol.">
        <title>Genome-scale phylogeny and comparative genomics of the fungal order Sordariales.</title>
        <authorList>
            <person name="Hensen N."/>
            <person name="Bonometti L."/>
            <person name="Westerberg I."/>
            <person name="Brannstrom I.O."/>
            <person name="Guillou S."/>
            <person name="Cros-Aarteil S."/>
            <person name="Calhoun S."/>
            <person name="Haridas S."/>
            <person name="Kuo A."/>
            <person name="Mondo S."/>
            <person name="Pangilinan J."/>
            <person name="Riley R."/>
            <person name="LaButti K."/>
            <person name="Andreopoulos B."/>
            <person name="Lipzen A."/>
            <person name="Chen C."/>
            <person name="Yan M."/>
            <person name="Daum C."/>
            <person name="Ng V."/>
            <person name="Clum A."/>
            <person name="Steindorff A."/>
            <person name="Ohm R.A."/>
            <person name="Martin F."/>
            <person name="Silar P."/>
            <person name="Natvig D.O."/>
            <person name="Lalanne C."/>
            <person name="Gautier V."/>
            <person name="Ament-Velasquez S.L."/>
            <person name="Kruys A."/>
            <person name="Hutchinson M.I."/>
            <person name="Powell A.J."/>
            <person name="Barry K."/>
            <person name="Miller A.N."/>
            <person name="Grigoriev I.V."/>
            <person name="Debuchy R."/>
            <person name="Gladieux P."/>
            <person name="Hiltunen Thoren M."/>
            <person name="Johannesson H."/>
        </authorList>
    </citation>
    <scope>NUCLEOTIDE SEQUENCE</scope>
    <source>
        <strain evidence="3">PSN243</strain>
    </source>
</reference>
<evidence type="ECO:0000313" key="3">
    <source>
        <dbReference type="EMBL" id="KAK4443828.1"/>
    </source>
</evidence>
<dbReference type="EMBL" id="MU865986">
    <property type="protein sequence ID" value="KAK4443828.1"/>
    <property type="molecule type" value="Genomic_DNA"/>
</dbReference>
<dbReference type="AlphaFoldDB" id="A0AAV9G5U0"/>
<sequence>MFKTTTSEPSPTQSSPHRLRPFPAHAPNNMSPTPLHARQRVIRPPSERLTKGQIIAVAVVLGVFTVTVPILAFFWLRRRKRRRALEKQRQHRLNDMARSSGYAA</sequence>
<evidence type="ECO:0000256" key="2">
    <source>
        <dbReference type="SAM" id="Phobius"/>
    </source>
</evidence>
<organism evidence="3 4">
    <name type="scientific">Podospora aff. communis PSN243</name>
    <dbReference type="NCBI Taxonomy" id="3040156"/>
    <lineage>
        <taxon>Eukaryota</taxon>
        <taxon>Fungi</taxon>
        <taxon>Dikarya</taxon>
        <taxon>Ascomycota</taxon>
        <taxon>Pezizomycotina</taxon>
        <taxon>Sordariomycetes</taxon>
        <taxon>Sordariomycetidae</taxon>
        <taxon>Sordariales</taxon>
        <taxon>Podosporaceae</taxon>
        <taxon>Podospora</taxon>
    </lineage>
</organism>
<feature type="compositionally biased region" description="Low complexity" evidence="1">
    <location>
        <begin position="1"/>
        <end position="16"/>
    </location>
</feature>
<accession>A0AAV9G5U0</accession>
<evidence type="ECO:0000256" key="1">
    <source>
        <dbReference type="SAM" id="MobiDB-lite"/>
    </source>
</evidence>
<protein>
    <submittedName>
        <fullName evidence="3">Uncharacterized protein</fullName>
    </submittedName>
</protein>
<proteinExistence type="predicted"/>
<keyword evidence="2" id="KW-0472">Membrane</keyword>
<gene>
    <name evidence="3" type="ORF">QBC34DRAFT_443064</name>
</gene>
<keyword evidence="2" id="KW-1133">Transmembrane helix</keyword>